<evidence type="ECO:0000313" key="7">
    <source>
        <dbReference type="EMBL" id="QEC47552.1"/>
    </source>
</evidence>
<evidence type="ECO:0000256" key="2">
    <source>
        <dbReference type="ARBA" id="ARBA00022801"/>
    </source>
</evidence>
<dbReference type="CDD" id="cd18808">
    <property type="entry name" value="SF1_C_Upf1"/>
    <property type="match status" value="1"/>
</dbReference>
<dbReference type="PANTHER" id="PTHR43788:SF8">
    <property type="entry name" value="DNA-BINDING PROTEIN SMUBP-2"/>
    <property type="match status" value="1"/>
</dbReference>
<dbReference type="Pfam" id="PF13604">
    <property type="entry name" value="AAA_30"/>
    <property type="match status" value="1"/>
</dbReference>
<evidence type="ECO:0000256" key="1">
    <source>
        <dbReference type="ARBA" id="ARBA00022741"/>
    </source>
</evidence>
<accession>A0A5B8U4G2</accession>
<evidence type="ECO:0000313" key="8">
    <source>
        <dbReference type="Proteomes" id="UP000321805"/>
    </source>
</evidence>
<gene>
    <name evidence="7" type="ORF">FSW04_08150</name>
</gene>
<sequence length="1123" mass="122787">MAATSSDLPLSPTALTRFLDCEHRTHLDILERRGELGERRRPPDLELLSERGMRHEDAILQGFLDAGRDVVLLAGDRAEADDLARRTAAAMAEGREILHQACFLRDGWIGYPDFLVRVDAPSELGAWSYEVFDAKLSRHAEPRHIFQLVFYTDELARLQGVAPQKMHLLLGDGATASFRPEEFAAYAGRVRAAFLVRHAELCAPGAVPAYPYEVAACGFCHWWHVCDARRRRDDHVSLTAGVHRSQGLRLEAAGVHTLPALATLPVDRDVPRVPRTTVGTLRAQAGLQLRSRGLGRPLYELLEPAADRGLGRLPLPSAGDVHFDFEGDPNWGDDGLEYLFGTVFEQAGGPVYRALWATSRAEEKQAFETWIDWLGDRLRRYPDLHVFHYNAYETVALKRLVARHATREAEVDDLLRRRVFVDLYGITRQAIRAGTEGYGLKALEPVFGFQRDAELRGAIGSLRRWQAYGQDGDPSHLDGIAGYNEDDCLSTRALYAWLLERRPDVERVFGAPLAVLTAQEPRPRSDRALAQQARTDALRDRLLAGLPDDESGDDAAQRARRLAFHLAGYHRRESKPVWWALFARRERTLEELRDEDPEALSGLEVLGCEEVGRGSRVWTLRYPEQEFKLTPGKVDEPLAGREATLESVDEAARIVVVRRGPRHGTGAPLAIGPAGPYDTPAQTDALHRFAEGVADAGTDRPDPGLDLLLARSPRFAAGTPPLTDGPVDLERLKAQVRGLDRSVLVVQGPPGTGKTWTGARLAVDLLAHGRRVGIMATSHKAINNLVAAVDVAADEAGVDFRGWKKCAKDEDAYDSARVTSGKAGPPVEDGPVALTAATAWHWASADARRSVDVLLVDEAGQVSLADAIATTQAAGGVVLLGDPQQLAHVSQGTHPLGTGGSVLEHVLGDHDTIPPERGVLLAASWRMHPEVCGFISETMYDGRLVPVPGCEVQRVDSPGLSGHGLRLIEVEHEANRGRSPEEADRIASELELLLDGGTCVGRDGRRRPLTLDDVLVVAPYNLQVRCLKARLPEGARVGTVDRFQGQEAPVVLFSMASSSGEDVSRGMGFLFSRNRLNVAVSRAQALAVVVCSPALLGARCTTVQDMRLVTMLCRFADAAGRRV</sequence>
<dbReference type="Pfam" id="PF13482">
    <property type="entry name" value="RNase_H_2"/>
    <property type="match status" value="1"/>
</dbReference>
<dbReference type="EMBL" id="CP042430">
    <property type="protein sequence ID" value="QEC47552.1"/>
    <property type="molecule type" value="Genomic_DNA"/>
</dbReference>
<dbReference type="Pfam" id="PF13087">
    <property type="entry name" value="AAA_12"/>
    <property type="match status" value="1"/>
</dbReference>
<dbReference type="GO" id="GO:0016787">
    <property type="term" value="F:hydrolase activity"/>
    <property type="evidence" value="ECO:0007669"/>
    <property type="project" value="UniProtKB-KW"/>
</dbReference>
<reference evidence="7 8" key="1">
    <citation type="journal article" date="2018" name="J. Microbiol.">
        <title>Baekduia soli gen. nov., sp. nov., a novel bacterium isolated from the soil of Baekdu Mountain and proposal of a novel family name, Baekduiaceae fam. nov.</title>
        <authorList>
            <person name="An D.S."/>
            <person name="Siddiqi M.Z."/>
            <person name="Kim K.H."/>
            <person name="Yu H.S."/>
            <person name="Im W.T."/>
        </authorList>
    </citation>
    <scope>NUCLEOTIDE SEQUENCE [LARGE SCALE GENOMIC DNA]</scope>
    <source>
        <strain evidence="7 8">BR7-21</strain>
    </source>
</reference>
<dbReference type="InterPro" id="IPR038720">
    <property type="entry name" value="YprB_RNase_H-like_dom"/>
</dbReference>
<evidence type="ECO:0000259" key="6">
    <source>
        <dbReference type="Pfam" id="PF13482"/>
    </source>
</evidence>
<dbReference type="InterPro" id="IPR041679">
    <property type="entry name" value="DNA2/NAM7-like_C"/>
</dbReference>
<organism evidence="7 8">
    <name type="scientific">Baekduia soli</name>
    <dbReference type="NCBI Taxonomy" id="496014"/>
    <lineage>
        <taxon>Bacteria</taxon>
        <taxon>Bacillati</taxon>
        <taxon>Actinomycetota</taxon>
        <taxon>Thermoleophilia</taxon>
        <taxon>Solirubrobacterales</taxon>
        <taxon>Baekduiaceae</taxon>
        <taxon>Baekduia</taxon>
    </lineage>
</organism>
<dbReference type="InterPro" id="IPR019993">
    <property type="entry name" value="RecB_nuclease_TM0106_put"/>
</dbReference>
<dbReference type="InterPro" id="IPR050534">
    <property type="entry name" value="Coronavir_polyprotein_1ab"/>
</dbReference>
<keyword evidence="2" id="KW-0378">Hydrolase</keyword>
<proteinExistence type="predicted"/>
<feature type="domain" description="YprB ribonuclease H-like" evidence="6">
    <location>
        <begin position="322"/>
        <end position="498"/>
    </location>
</feature>
<feature type="domain" description="DNA2/NAM7 helicase-like C-terminal" evidence="5">
    <location>
        <begin position="903"/>
        <end position="1092"/>
    </location>
</feature>
<dbReference type="AlphaFoldDB" id="A0A5B8U4G2"/>
<keyword evidence="1" id="KW-0547">Nucleotide-binding</keyword>
<dbReference type="GO" id="GO:0043139">
    <property type="term" value="F:5'-3' DNA helicase activity"/>
    <property type="evidence" value="ECO:0007669"/>
    <property type="project" value="TreeGrafter"/>
</dbReference>
<dbReference type="RefSeq" id="WP_146918137.1">
    <property type="nucleotide sequence ID" value="NZ_CP042430.1"/>
</dbReference>
<dbReference type="InterPro" id="IPR047187">
    <property type="entry name" value="SF1_C_Upf1"/>
</dbReference>
<dbReference type="Proteomes" id="UP000321805">
    <property type="component" value="Chromosome"/>
</dbReference>
<dbReference type="OrthoDB" id="9757917at2"/>
<dbReference type="SUPFAM" id="SSF53098">
    <property type="entry name" value="Ribonuclease H-like"/>
    <property type="match status" value="1"/>
</dbReference>
<evidence type="ECO:0000256" key="4">
    <source>
        <dbReference type="ARBA" id="ARBA00022840"/>
    </source>
</evidence>
<keyword evidence="3" id="KW-0347">Helicase</keyword>
<dbReference type="CDD" id="cd17934">
    <property type="entry name" value="DEXXQc_Upf1-like"/>
    <property type="match status" value="1"/>
</dbReference>
<evidence type="ECO:0000259" key="5">
    <source>
        <dbReference type="Pfam" id="PF13087"/>
    </source>
</evidence>
<keyword evidence="4" id="KW-0067">ATP-binding</keyword>
<dbReference type="InterPro" id="IPR012337">
    <property type="entry name" value="RNaseH-like_sf"/>
</dbReference>
<dbReference type="SUPFAM" id="SSF52540">
    <property type="entry name" value="P-loop containing nucleoside triphosphate hydrolases"/>
    <property type="match status" value="1"/>
</dbReference>
<dbReference type="GO" id="GO:0005524">
    <property type="term" value="F:ATP binding"/>
    <property type="evidence" value="ECO:0007669"/>
    <property type="project" value="UniProtKB-KW"/>
</dbReference>
<keyword evidence="8" id="KW-1185">Reference proteome</keyword>
<dbReference type="KEGG" id="bsol:FSW04_08150"/>
<protein>
    <submittedName>
        <fullName evidence="7">TM0106 family RecB-like putative nuclease</fullName>
    </submittedName>
</protein>
<evidence type="ECO:0000256" key="3">
    <source>
        <dbReference type="ARBA" id="ARBA00022806"/>
    </source>
</evidence>
<dbReference type="NCBIfam" id="TIGR03491">
    <property type="entry name" value="TM0106 family RecB-like putative nuclease"/>
    <property type="match status" value="1"/>
</dbReference>
<dbReference type="InterPro" id="IPR027417">
    <property type="entry name" value="P-loop_NTPase"/>
</dbReference>
<dbReference type="Gene3D" id="3.40.50.300">
    <property type="entry name" value="P-loop containing nucleotide triphosphate hydrolases"/>
    <property type="match status" value="2"/>
</dbReference>
<name>A0A5B8U4G2_9ACTN</name>
<dbReference type="PANTHER" id="PTHR43788">
    <property type="entry name" value="DNA2/NAM7 HELICASE FAMILY MEMBER"/>
    <property type="match status" value="1"/>
</dbReference>